<dbReference type="Proteomes" id="UP000694421">
    <property type="component" value="Unplaced"/>
</dbReference>
<feature type="region of interest" description="Disordered" evidence="1">
    <location>
        <begin position="71"/>
        <end position="181"/>
    </location>
</feature>
<dbReference type="PANTHER" id="PTHR22306">
    <property type="entry name" value="CHROMOSOME 7 OPEN READING FRAME 50"/>
    <property type="match status" value="1"/>
</dbReference>
<evidence type="ECO:0000313" key="4">
    <source>
        <dbReference type="Proteomes" id="UP000694421"/>
    </source>
</evidence>
<organism evidence="3 4">
    <name type="scientific">Salvator merianae</name>
    <name type="common">Argentine black and white tegu</name>
    <name type="synonym">Tupinambis merianae</name>
    <dbReference type="NCBI Taxonomy" id="96440"/>
    <lineage>
        <taxon>Eukaryota</taxon>
        <taxon>Metazoa</taxon>
        <taxon>Chordata</taxon>
        <taxon>Craniata</taxon>
        <taxon>Vertebrata</taxon>
        <taxon>Euteleostomi</taxon>
        <taxon>Lepidosauria</taxon>
        <taxon>Squamata</taxon>
        <taxon>Bifurcata</taxon>
        <taxon>Unidentata</taxon>
        <taxon>Episquamata</taxon>
        <taxon>Laterata</taxon>
        <taxon>Teiioidea</taxon>
        <taxon>Teiidae</taxon>
        <taxon>Salvator</taxon>
    </lineage>
</organism>
<evidence type="ECO:0000259" key="2">
    <source>
        <dbReference type="Pfam" id="PF10180"/>
    </source>
</evidence>
<evidence type="ECO:0000313" key="3">
    <source>
        <dbReference type="Ensembl" id="ENSSMRP00000026280.1"/>
    </source>
</evidence>
<feature type="domain" description="WKF" evidence="2">
    <location>
        <begin position="188"/>
        <end position="249"/>
    </location>
</feature>
<name>A0A8D0E4Q2_SALMN</name>
<feature type="compositionally biased region" description="Basic residues" evidence="1">
    <location>
        <begin position="152"/>
        <end position="165"/>
    </location>
</feature>
<sequence>MQRGGLRKPRLQGFHWASFLSDGGAAKCGFTGSSSGPIGAWGRRQGSRGRKESAAWCVCWAAAAVVPGRRMISPRKTGDKKKKKKDVKRLVPEKKKTGEKNKPLKQLTSEAQQQRDEPELKKQKLEDTKQERDKNEDGQELSPEEKRILERKLKKQRKKEQKKILSKAGTGAKNEEPKKPPASQLALDYLASWSENAKEWKFQKTRQTWLLLHMYDKDKVPDKYFPILLQYLEGLRGSARDLTVQKAEALMKEYDHSEAEDSALLEKCERIRKVLQLLS</sequence>
<accession>A0A8D0E4Q2</accession>
<dbReference type="PANTHER" id="PTHR22306:SF2">
    <property type="entry name" value="CHROMOSOME 7 OPEN READING FRAME 50"/>
    <property type="match status" value="1"/>
</dbReference>
<dbReference type="AlphaFoldDB" id="A0A8D0E4Q2"/>
<dbReference type="InterPro" id="IPR019327">
    <property type="entry name" value="WKF"/>
</dbReference>
<feature type="compositionally biased region" description="Basic residues" evidence="1">
    <location>
        <begin position="78"/>
        <end position="87"/>
    </location>
</feature>
<feature type="compositionally biased region" description="Basic and acidic residues" evidence="1">
    <location>
        <begin position="113"/>
        <end position="151"/>
    </location>
</feature>
<dbReference type="Ensembl" id="ENSSMRT00000030737.1">
    <property type="protein sequence ID" value="ENSSMRP00000026280.1"/>
    <property type="gene ID" value="ENSSMRG00000020302.1"/>
</dbReference>
<dbReference type="GO" id="GO:0045541">
    <property type="term" value="P:negative regulation of cholesterol biosynthetic process"/>
    <property type="evidence" value="ECO:0007669"/>
    <property type="project" value="Ensembl"/>
</dbReference>
<proteinExistence type="predicted"/>
<dbReference type="GO" id="GO:0005615">
    <property type="term" value="C:extracellular space"/>
    <property type="evidence" value="ECO:0007669"/>
    <property type="project" value="Ensembl"/>
</dbReference>
<feature type="compositionally biased region" description="Basic and acidic residues" evidence="1">
    <location>
        <begin position="88"/>
        <end position="102"/>
    </location>
</feature>
<dbReference type="GO" id="GO:0007193">
    <property type="term" value="P:adenylate cyclase-inhibiting G protein-coupled receptor signaling pathway"/>
    <property type="evidence" value="ECO:0007669"/>
    <property type="project" value="Ensembl"/>
</dbReference>
<protein>
    <submittedName>
        <fullName evidence="3">Chromosome 7 open reading frame 50</fullName>
    </submittedName>
</protein>
<reference evidence="3" key="2">
    <citation type="submission" date="2025-09" db="UniProtKB">
        <authorList>
            <consortium name="Ensembl"/>
        </authorList>
    </citation>
    <scope>IDENTIFICATION</scope>
</reference>
<evidence type="ECO:0000256" key="1">
    <source>
        <dbReference type="SAM" id="MobiDB-lite"/>
    </source>
</evidence>
<dbReference type="Pfam" id="PF10180">
    <property type="entry name" value="WKF"/>
    <property type="match status" value="1"/>
</dbReference>
<keyword evidence="4" id="KW-1185">Reference proteome</keyword>
<dbReference type="GO" id="GO:0045542">
    <property type="term" value="P:positive regulation of cholesterol biosynthetic process"/>
    <property type="evidence" value="ECO:0007669"/>
    <property type="project" value="Ensembl"/>
</dbReference>
<dbReference type="GeneTree" id="ENSGT00390000017838"/>
<dbReference type="OMA" id="THVQDER"/>
<dbReference type="GO" id="GO:0005179">
    <property type="term" value="F:hormone activity"/>
    <property type="evidence" value="ECO:0007669"/>
    <property type="project" value="Ensembl"/>
</dbReference>
<reference evidence="3" key="1">
    <citation type="submission" date="2025-08" db="UniProtKB">
        <authorList>
            <consortium name="Ensembl"/>
        </authorList>
    </citation>
    <scope>IDENTIFICATION</scope>
</reference>